<dbReference type="InterPro" id="IPR020845">
    <property type="entry name" value="AMP-binding_CS"/>
</dbReference>
<reference evidence="3" key="1">
    <citation type="submission" date="2021-01" db="EMBL/GenBank/DDBJ databases">
        <authorList>
            <person name="Kaushik A."/>
        </authorList>
    </citation>
    <scope>NUCLEOTIDE SEQUENCE</scope>
    <source>
        <strain evidence="3">AG4-R118</strain>
    </source>
</reference>
<dbReference type="Proteomes" id="UP000663888">
    <property type="component" value="Unassembled WGS sequence"/>
</dbReference>
<evidence type="ECO:0000259" key="2">
    <source>
        <dbReference type="Pfam" id="PF00501"/>
    </source>
</evidence>
<dbReference type="InterPro" id="IPR000873">
    <property type="entry name" value="AMP-dep_synth/lig_dom"/>
</dbReference>
<dbReference type="SUPFAM" id="SSF56801">
    <property type="entry name" value="Acetyl-CoA synthetase-like"/>
    <property type="match status" value="1"/>
</dbReference>
<organism evidence="3 4">
    <name type="scientific">Rhizoctonia solani</name>
    <dbReference type="NCBI Taxonomy" id="456999"/>
    <lineage>
        <taxon>Eukaryota</taxon>
        <taxon>Fungi</taxon>
        <taxon>Dikarya</taxon>
        <taxon>Basidiomycota</taxon>
        <taxon>Agaricomycotina</taxon>
        <taxon>Agaricomycetes</taxon>
        <taxon>Cantharellales</taxon>
        <taxon>Ceratobasidiaceae</taxon>
        <taxon>Rhizoctonia</taxon>
    </lineage>
</organism>
<feature type="domain" description="AMP-dependent synthetase/ligase" evidence="2">
    <location>
        <begin position="95"/>
        <end position="398"/>
    </location>
</feature>
<dbReference type="EMBL" id="CAJMWX010001073">
    <property type="protein sequence ID" value="CAE6465354.1"/>
    <property type="molecule type" value="Genomic_DNA"/>
</dbReference>
<feature type="region of interest" description="Disordered" evidence="1">
    <location>
        <begin position="1"/>
        <end position="20"/>
    </location>
</feature>
<protein>
    <recommendedName>
        <fullName evidence="2">AMP-dependent synthetase/ligase domain-containing protein</fullName>
    </recommendedName>
</protein>
<proteinExistence type="predicted"/>
<comment type="caution">
    <text evidence="3">The sequence shown here is derived from an EMBL/GenBank/DDBJ whole genome shotgun (WGS) entry which is preliminary data.</text>
</comment>
<dbReference type="InterPro" id="IPR042099">
    <property type="entry name" value="ANL_N_sf"/>
</dbReference>
<dbReference type="PROSITE" id="PS00455">
    <property type="entry name" value="AMP_BINDING"/>
    <property type="match status" value="1"/>
</dbReference>
<evidence type="ECO:0000256" key="1">
    <source>
        <dbReference type="SAM" id="MobiDB-lite"/>
    </source>
</evidence>
<evidence type="ECO:0000313" key="4">
    <source>
        <dbReference type="Proteomes" id="UP000663888"/>
    </source>
</evidence>
<evidence type="ECO:0000313" key="3">
    <source>
        <dbReference type="EMBL" id="CAE6465354.1"/>
    </source>
</evidence>
<dbReference type="Gene3D" id="3.40.50.12780">
    <property type="entry name" value="N-terminal domain of ligase-like"/>
    <property type="match status" value="1"/>
</dbReference>
<dbReference type="Pfam" id="PF00501">
    <property type="entry name" value="AMP-binding"/>
    <property type="match status" value="1"/>
</dbReference>
<accession>A0A8H3GPH0</accession>
<gene>
    <name evidence="3" type="ORF">RDB_LOCUS97595</name>
</gene>
<name>A0A8H3GPH0_9AGAM</name>
<dbReference type="AlphaFoldDB" id="A0A8H3GPH0"/>
<sequence length="633" mass="69917">MISTQPTKCMPGNPFKGPDDGDPLTSKELLILLAIPRAAKTTPSTTAFRLPLGPDPAQGWIDVNYSETCSIVSRLASTWKSRLGTLLNKSDDRMSGIGPGTTICIMAQPAVNSIFHHLAFGSLGCTVQYISLALGNDIICSSLRESECDAVLYSGIDDARVRFMKDNFDGVFIALPRNEFSCELVQEEKTGCAGSAPPWPEPRRPTPSLILHSSGTTGVPKLIRFSLFWYTLFLPTDDVKAIWAAYFPATTHSSPRPLQRHPQLIFCPPFWQSYHITLLIHLITTIPVTFGYLQDAAGLPSNQLISWARALDVGAIICSPRFLREMSTEEFQAQVDFLRSLNSITLTGGPVDRSMSELFEKYRLPITNLYNASEYGGDLSTKRPPYTHLRPGPRGPPLVLPISEPDADGSRQVQLWHTISTSPHIAYLHARGDPLIKFEPFPGEGPHKGELAVNTNDIFQEVHDEAGVAYIFLGRGDDMIRIVGYADMNASQFETELISTIDARWKEGVGCGWMLDAVQLFGNTLPHTALVVQVYPTSQRGETIGKEVLDDLYDAVERANKKLAPEPLRVDPRKWMLVMTSEGEAYGPNAESVQGLRLQVTHKHSLQRWQNVQAFKPWLDGLGNGSGTGLKET</sequence>